<dbReference type="GO" id="GO:0005524">
    <property type="term" value="F:ATP binding"/>
    <property type="evidence" value="ECO:0007669"/>
    <property type="project" value="UniProtKB-KW"/>
</dbReference>
<dbReference type="Gene3D" id="3.40.50.300">
    <property type="entry name" value="P-loop containing nucleotide triphosphate hydrolases"/>
    <property type="match status" value="2"/>
</dbReference>
<feature type="domain" description="(+)RNA virus helicase C-terminal" evidence="7">
    <location>
        <begin position="1663"/>
        <end position="1992"/>
    </location>
</feature>
<evidence type="ECO:0000256" key="2">
    <source>
        <dbReference type="ARBA" id="ARBA00022741"/>
    </source>
</evidence>
<keyword evidence="5" id="KW-0067">ATP-binding</keyword>
<keyword evidence="1" id="KW-0808">Transferase</keyword>
<organism evidence="9 10">
    <name type="scientific">Tetterwort vein chlorosis virus</name>
    <dbReference type="NCBI Taxonomy" id="1712389"/>
    <lineage>
        <taxon>Viruses</taxon>
        <taxon>Riboviria</taxon>
        <taxon>Orthornavirae</taxon>
        <taxon>Kitrinoviricota</taxon>
        <taxon>Alsuviricetes</taxon>
        <taxon>Martellivirales</taxon>
        <taxon>Closteroviridae</taxon>
        <taxon>Crinivirus</taxon>
        <taxon>Crinivirus chelidonii</taxon>
    </lineage>
</organism>
<reference evidence="9 10" key="1">
    <citation type="submission" date="2015-03" db="EMBL/GenBank/DDBJ databases">
        <title>Nucleotide sequence and genome organization of Tetterwort vein chlorosis virus, a new member of the genus Crinivirus.</title>
        <authorList>
            <person name="Zhao F."/>
            <person name="Yoo R.H."/>
            <person name="Lim S."/>
            <person name="Igori D."/>
            <person name="Lee S.H."/>
            <person name="Moon J.S."/>
        </authorList>
    </citation>
    <scope>NUCLEOTIDE SEQUENCE [LARGE SCALE GENOMIC DNA]</scope>
    <source>
        <strain evidence="9">Yesan</strain>
    </source>
</reference>
<evidence type="ECO:0000313" key="9">
    <source>
        <dbReference type="EMBL" id="ALE18213.1"/>
    </source>
</evidence>
<feature type="transmembrane region" description="Helical" evidence="6">
    <location>
        <begin position="1240"/>
        <end position="1259"/>
    </location>
</feature>
<dbReference type="InterPro" id="IPR002588">
    <property type="entry name" value="Alphavirus-like_MT_dom"/>
</dbReference>
<keyword evidence="6" id="KW-0472">Membrane</keyword>
<evidence type="ECO:0000259" key="8">
    <source>
        <dbReference type="PROSITE" id="PS51743"/>
    </source>
</evidence>
<dbReference type="GO" id="GO:0003723">
    <property type="term" value="F:RNA binding"/>
    <property type="evidence" value="ECO:0007669"/>
    <property type="project" value="InterPro"/>
</dbReference>
<dbReference type="GeneID" id="37619171"/>
<dbReference type="Proteomes" id="UP000234780">
    <property type="component" value="Genome"/>
</dbReference>
<dbReference type="GO" id="GO:0008174">
    <property type="term" value="F:mRNA methyltransferase activity"/>
    <property type="evidence" value="ECO:0007669"/>
    <property type="project" value="UniProtKB-UniRule"/>
</dbReference>
<feature type="domain" description="Alphavirus-like MT" evidence="8">
    <location>
        <begin position="559"/>
        <end position="738"/>
    </location>
</feature>
<dbReference type="Pfam" id="PF01443">
    <property type="entry name" value="Viral_helicase1"/>
    <property type="match status" value="1"/>
</dbReference>
<dbReference type="InterPro" id="IPR027417">
    <property type="entry name" value="P-loop_NTPase"/>
</dbReference>
<accession>A0A0M4MYI6</accession>
<dbReference type="GO" id="GO:0075523">
    <property type="term" value="P:viral translational frameshifting"/>
    <property type="evidence" value="ECO:0007669"/>
    <property type="project" value="UniProtKB-KW"/>
</dbReference>
<feature type="transmembrane region" description="Helical" evidence="6">
    <location>
        <begin position="1266"/>
        <end position="1283"/>
    </location>
</feature>
<evidence type="ECO:0000256" key="4">
    <source>
        <dbReference type="ARBA" id="ARBA00022801"/>
    </source>
</evidence>
<dbReference type="PROSITE" id="PS51657">
    <property type="entry name" value="PSRV_HELICASE"/>
    <property type="match status" value="1"/>
</dbReference>
<dbReference type="PROSITE" id="PS51743">
    <property type="entry name" value="ALPHAVIRUS_MT"/>
    <property type="match status" value="1"/>
</dbReference>
<evidence type="ECO:0000259" key="7">
    <source>
        <dbReference type="PROSITE" id="PS51657"/>
    </source>
</evidence>
<dbReference type="GO" id="GO:0016556">
    <property type="term" value="P:mRNA modification"/>
    <property type="evidence" value="ECO:0007669"/>
    <property type="project" value="InterPro"/>
</dbReference>
<keyword evidence="4" id="KW-0378">Hydrolase</keyword>
<name>A0A0M4MYI6_9CLOS</name>
<dbReference type="Pfam" id="PF01660">
    <property type="entry name" value="Vmethyltransf"/>
    <property type="match status" value="1"/>
</dbReference>
<keyword evidence="2" id="KW-0547">Nucleotide-binding</keyword>
<proteinExistence type="predicted"/>
<dbReference type="InterPro" id="IPR027351">
    <property type="entry name" value="(+)RNA_virus_helicase_core_dom"/>
</dbReference>
<evidence type="ECO:0000256" key="1">
    <source>
        <dbReference type="ARBA" id="ARBA00022679"/>
    </source>
</evidence>
<keyword evidence="10" id="KW-1185">Reference proteome</keyword>
<sequence>MASTIVSRTHPLLPRGMAIPPCGVAYFLKCVPSYWRTSIKQNKQNYKKSKNLKTNKTRRVTQTKLSRTTPAAPFATHNIVLKRSFKERLVYPGINPVNVKILDNGNAVFIPISRVDVNRRLNVLRQLCNIPHCTFKRLPRAVVYKLGYNVDKINETIDDFLNREVGALPSETVEPDTVIQGKTRFNDGYKLFHFISKSYLDIYFLFNNYCDSTSHLKFRMQYKQRPDGTIAGTKVSTLIHGIAAGSHLYCDDFNLKARLDNRQFQAKMILLSILDRIPDYAEKFQVYLGAEFRKRVPRARDIIFATGRRMEEAGKRRMRNSAVGAEPKRVSTTDTKKTTVQVIWSADKRQREFFVVKIEGKEDIKIYNNKFCIANMYNATLNKGKFFIHPKCYTPFLTRFGEHTREYCWINAFALANMQMPRELVPYPTLKYGYLLGCGLGKVLRGRVMVIGPNLCHFDKSFNIKNATIPYFMSMGVKLENDVDGWSKNIEVLFDDISAGIITQTNLRSENRLMDTITARLSDRINQQCSKKKDLIISTCLSSKDKKELAEIFPEINFDFTDSNFSSHALATAMRHSENYLMAKRHNFNSFVDIGGDVVHYLHELVSNVHVCSPVVDIKDAHRHMTRSNQLDRMKGMNESITLCDNLAQNCCIEMQNLIAVQVYDMTLVDMAKALQSHKSKRLDFSVIIPPEIVEDDCDVSIFSDSVRVTCEGERVRYDYGDAGESYYHDRDNLIDILKTQIFEVNGVVYKKTLECSRKQLHFFSVVPCLDIANGKYKVTSHYSKSETDKLLVRVPVENEDGEKEHIKIKMDKAAFHHLVEYSMNTVLRLDEKAFEYLLSQYRARKSISIKGGRVTQMSGDLPPKVVSGFIGAVIGYGLRLREHAHKSAKLSYHEFYTPSIYRILCKIIARILQRLYNWTHDKLISVMKCCLNKDFFNEVTVNQCGVYEFQGEYSFTQHVNITGQDGNSRILSSSFERFKKYNETMYDNLDAITADNQQLFSKDPNEILSELFELGGGRTNDRFIKKGCVYISELMYIKIHKFIFNCTKSLKSAKTYTNFICGAFEFFKRHSISIVGFVKDFLVSLFRSITSGVKQFSKGQFDAVKSAALATKDFLKNLNADWEEAVNVALKKERTDSYTNPSDISKSEGSSVESHEEMQRTVEEDLASLGGGGRTIVDRGINWCRRTKFFSNLLRSIKSKLLNLLRDISKFFSNMRINARWLKNRLYSMIERLFDEENFSVVISGVCFTVTSLLFMVLTGGYNPLRFFIALFFLMSVRIFGYEKAITGGGIGTSIICHSLAGFGWLGPMTIPLKAVVFKCLESRLKRYVRRFKCLERTSDLMVAKDVLSRRYYNFLTIQNVRLLCIFLICRATIPPRFSLVMLMIVIGCYDYAQYLSTYCVKANVFISYQSRLMRTTPSKRYKVLKEIFVSKFNRNNIKVEEEKVEDSDVDFASSAQMMKVGSRMRDSDVEVEFDYDGSYVEKSKIHNTWGSECSTSKAADRVDGLIFSTTRPTEDRTQINCVVHFPISHTMLDYPMTNTFDFNPTGVDEIDCVCEFYYLEAKKLHTEIGKLDNAVRICLENQLQEKRTRDVVWHLRNMCDDASLYVSNGGDEWYRLKKGDKGSCVIEGQCKITLDNALVDFNTRTTGLQLCSDEMIGLFANKKCLALEQIIKRNRDKFTDVRNRDVVFFNKPPGAGKTTTIVRNMLDDVKARVTSIALTYTSNGKKEIIDKLKKQGVPNAQTMVFTYDSVLVNGTEAVVDKIYCDEIFMVHAGEWIAIMSLFKTKFVRCYGDRNQIPFINRVPHTLCVRHKDIYLTFKTIDDNVSYRCPVDVCHLLSTLTDAKGDLLYPKGVYAAGENRKILRSIEVEPFNSIDELDHDFEGKSITFTRPEREDVNVSCQKMTRKQISVQTVHEVQGGTFPKVYLYRLRKYDNPLYEDINQFVVSISRHTELMRYRVLSDKMFDKISTSIGALNKVQDYVLKEFMFKQRV</sequence>
<protein>
    <submittedName>
        <fullName evidence="9">ORF1a polyprotein</fullName>
    </submittedName>
</protein>
<dbReference type="SUPFAM" id="SSF52540">
    <property type="entry name" value="P-loop containing nucleoside triphosphate hydrolases"/>
    <property type="match status" value="1"/>
</dbReference>
<keyword evidence="3" id="KW-0688">Ribosomal frameshifting</keyword>
<evidence type="ECO:0000256" key="3">
    <source>
        <dbReference type="ARBA" id="ARBA00022758"/>
    </source>
</evidence>
<evidence type="ECO:0000256" key="6">
    <source>
        <dbReference type="SAM" id="Phobius"/>
    </source>
</evidence>
<evidence type="ECO:0000313" key="10">
    <source>
        <dbReference type="Proteomes" id="UP000234780"/>
    </source>
</evidence>
<dbReference type="KEGG" id="vg:37619171"/>
<dbReference type="EMBL" id="KR002686">
    <property type="protein sequence ID" value="ALE18213.1"/>
    <property type="molecule type" value="Genomic_RNA"/>
</dbReference>
<dbReference type="GO" id="GO:0016787">
    <property type="term" value="F:hydrolase activity"/>
    <property type="evidence" value="ECO:0007669"/>
    <property type="project" value="UniProtKB-KW"/>
</dbReference>
<evidence type="ECO:0000256" key="5">
    <source>
        <dbReference type="ARBA" id="ARBA00022840"/>
    </source>
</evidence>
<keyword evidence="6" id="KW-1133">Transmembrane helix</keyword>
<keyword evidence="6" id="KW-0812">Transmembrane</keyword>
<dbReference type="GO" id="GO:0006396">
    <property type="term" value="P:RNA processing"/>
    <property type="evidence" value="ECO:0007669"/>
    <property type="project" value="InterPro"/>
</dbReference>
<dbReference type="RefSeq" id="YP_009507960.1">
    <property type="nucleotide sequence ID" value="NC_038788.1"/>
</dbReference>
<feature type="transmembrane region" description="Helical" evidence="6">
    <location>
        <begin position="1353"/>
        <end position="1375"/>
    </location>
</feature>